<protein>
    <submittedName>
        <fullName evidence="1">Uncharacterized protein</fullName>
    </submittedName>
</protein>
<name>A0ABX1PPA8_9RHOO</name>
<accession>A0ABX1PPA8</accession>
<reference evidence="1" key="1">
    <citation type="submission" date="2019-12" db="EMBL/GenBank/DDBJ databases">
        <title>Comparative genomics gives insights into the taxonomy of the Azoarcus-Aromatoleum group and reveals separate origins of nif in the plant-associated Azoarcus and non-plant-associated Aromatoleum sub-groups.</title>
        <authorList>
            <person name="Lafos M."/>
            <person name="Maluk M."/>
            <person name="Batista M."/>
            <person name="Junghare M."/>
            <person name="Carmona M."/>
            <person name="Faoro H."/>
            <person name="Cruz L.M."/>
            <person name="Battistoni F."/>
            <person name="De Souza E."/>
            <person name="Pedrosa F."/>
            <person name="Chen W.-M."/>
            <person name="Poole P.S."/>
            <person name="Dixon R.A."/>
            <person name="James E.K."/>
        </authorList>
    </citation>
    <scope>NUCLEOTIDE SEQUENCE</scope>
    <source>
        <strain evidence="1">LuFRes1</strain>
    </source>
</reference>
<evidence type="ECO:0000313" key="1">
    <source>
        <dbReference type="EMBL" id="NMG26429.1"/>
    </source>
</evidence>
<comment type="caution">
    <text evidence="1">The sequence shown here is derived from an EMBL/GenBank/DDBJ whole genome shotgun (WGS) entry which is preliminary data.</text>
</comment>
<evidence type="ECO:0000313" key="2">
    <source>
        <dbReference type="Proteomes" id="UP000615989"/>
    </source>
</evidence>
<proteinExistence type="predicted"/>
<organism evidence="1 2">
    <name type="scientific">Aromatoleum anaerobium</name>
    <dbReference type="NCBI Taxonomy" id="182180"/>
    <lineage>
        <taxon>Bacteria</taxon>
        <taxon>Pseudomonadati</taxon>
        <taxon>Pseudomonadota</taxon>
        <taxon>Betaproteobacteria</taxon>
        <taxon>Rhodocyclales</taxon>
        <taxon>Rhodocyclaceae</taxon>
        <taxon>Aromatoleum</taxon>
    </lineage>
</organism>
<keyword evidence="2" id="KW-1185">Reference proteome</keyword>
<sequence length="61" mass="6557">MTTHMRCTAAAIEQAATLIDAMARGTYRPPLPEMPGALVGRVLAEWLAELNFGEGGFHGRT</sequence>
<dbReference type="EMBL" id="WTVG01000070">
    <property type="protein sequence ID" value="NMG26429.1"/>
    <property type="molecule type" value="Genomic_DNA"/>
</dbReference>
<dbReference type="Proteomes" id="UP000615989">
    <property type="component" value="Unassembled WGS sequence"/>
</dbReference>
<gene>
    <name evidence="1" type="ORF">GO606_17275</name>
</gene>
<dbReference type="RefSeq" id="WP_169119752.1">
    <property type="nucleotide sequence ID" value="NZ_WTVG02000036.1"/>
</dbReference>